<protein>
    <recommendedName>
        <fullName evidence="3">DUF1905 domain-containing protein</fullName>
    </recommendedName>
</protein>
<dbReference type="SUPFAM" id="SSF141694">
    <property type="entry name" value="AF2212/PG0164-like"/>
    <property type="match status" value="1"/>
</dbReference>
<keyword evidence="2" id="KW-1185">Reference proteome</keyword>
<evidence type="ECO:0000313" key="2">
    <source>
        <dbReference type="Proteomes" id="UP000661918"/>
    </source>
</evidence>
<evidence type="ECO:0008006" key="3">
    <source>
        <dbReference type="Google" id="ProtNLM"/>
    </source>
</evidence>
<dbReference type="Proteomes" id="UP000661918">
    <property type="component" value="Unassembled WGS sequence"/>
</dbReference>
<gene>
    <name evidence="1" type="ORF">GCM10010841_01810</name>
</gene>
<name>A0ABQ2GHR2_9DEIO</name>
<organism evidence="1 2">
    <name type="scientific">Deinococcus aerophilus</name>
    <dbReference type="NCBI Taxonomy" id="522488"/>
    <lineage>
        <taxon>Bacteria</taxon>
        <taxon>Thermotogati</taxon>
        <taxon>Deinococcota</taxon>
        <taxon>Deinococci</taxon>
        <taxon>Deinococcales</taxon>
        <taxon>Deinococcaceae</taxon>
        <taxon>Deinococcus</taxon>
    </lineage>
</organism>
<comment type="caution">
    <text evidence="1">The sequence shown here is derived from an EMBL/GenBank/DDBJ whole genome shotgun (WGS) entry which is preliminary data.</text>
</comment>
<reference evidence="2" key="1">
    <citation type="journal article" date="2019" name="Int. J. Syst. Evol. Microbiol.">
        <title>The Global Catalogue of Microorganisms (GCM) 10K type strain sequencing project: providing services to taxonomists for standard genome sequencing and annotation.</title>
        <authorList>
            <consortium name="The Broad Institute Genomics Platform"/>
            <consortium name="The Broad Institute Genome Sequencing Center for Infectious Disease"/>
            <person name="Wu L."/>
            <person name="Ma J."/>
        </authorList>
    </citation>
    <scope>NUCLEOTIDE SEQUENCE [LARGE SCALE GENOMIC DNA]</scope>
    <source>
        <strain evidence="2">JCM 15443</strain>
    </source>
</reference>
<dbReference type="EMBL" id="BMOM01000001">
    <property type="protein sequence ID" value="GGL97056.1"/>
    <property type="molecule type" value="Genomic_DNA"/>
</dbReference>
<dbReference type="Gene3D" id="2.40.30.100">
    <property type="entry name" value="AF2212/PG0164-like"/>
    <property type="match status" value="1"/>
</dbReference>
<sequence length="95" mass="10547">MTLKFSGPVWYWKGPAPHYFVTVPAEQAQAIRAAARFVTYGWGMIPVRARVSGTEWKTSLFPKDGLYILPVKLAVRKAEKIGEGDQVTVHMQVGG</sequence>
<evidence type="ECO:0000313" key="1">
    <source>
        <dbReference type="EMBL" id="GGL97056.1"/>
    </source>
</evidence>
<dbReference type="Pfam" id="PF08922">
    <property type="entry name" value="DUF1905"/>
    <property type="match status" value="1"/>
</dbReference>
<accession>A0ABQ2GHR2</accession>
<dbReference type="InterPro" id="IPR015018">
    <property type="entry name" value="DUF1905"/>
</dbReference>
<dbReference type="InterPro" id="IPR037079">
    <property type="entry name" value="AF2212/PG0164-like_sf"/>
</dbReference>
<proteinExistence type="predicted"/>